<dbReference type="Gene3D" id="3.30.70.920">
    <property type="match status" value="1"/>
</dbReference>
<dbReference type="InterPro" id="IPR011991">
    <property type="entry name" value="ArsR-like_HTH"/>
</dbReference>
<protein>
    <submittedName>
        <fullName evidence="5">Transcriptional regulator</fullName>
    </submittedName>
</protein>
<evidence type="ECO:0000313" key="6">
    <source>
        <dbReference type="Proteomes" id="UP000272051"/>
    </source>
</evidence>
<feature type="domain" description="HTH asnC-type" evidence="4">
    <location>
        <begin position="6"/>
        <end position="63"/>
    </location>
</feature>
<evidence type="ECO:0000259" key="4">
    <source>
        <dbReference type="PROSITE" id="PS50956"/>
    </source>
</evidence>
<sequence>MVRISDLQLLLMLRENARTPFVKIAKVLGVSETAVRKRVKKLEAEGVIKRYTIEVDPKKMGFEIDALIGVDTKPEHFISVLEKLKEMKEVISLFTSSGDHMILAECWFKDSKELTEFVKNLRSVEGVTRICPAIILEKVK</sequence>
<keyword evidence="1" id="KW-0805">Transcription regulation</keyword>
<dbReference type="SUPFAM" id="SSF46785">
    <property type="entry name" value="Winged helix' DNA-binding domain"/>
    <property type="match status" value="1"/>
</dbReference>
<gene>
    <name evidence="5" type="ORF">DRJ33_01600</name>
</gene>
<dbReference type="GO" id="GO:0043200">
    <property type="term" value="P:response to amino acid"/>
    <property type="evidence" value="ECO:0007669"/>
    <property type="project" value="TreeGrafter"/>
</dbReference>
<dbReference type="Proteomes" id="UP000272051">
    <property type="component" value="Unassembled WGS sequence"/>
</dbReference>
<dbReference type="SMART" id="SM00344">
    <property type="entry name" value="HTH_ASNC"/>
    <property type="match status" value="1"/>
</dbReference>
<keyword evidence="2" id="KW-0238">DNA-binding</keyword>
<dbReference type="SUPFAM" id="SSF54909">
    <property type="entry name" value="Dimeric alpha+beta barrel"/>
    <property type="match status" value="1"/>
</dbReference>
<dbReference type="InterPro" id="IPR000485">
    <property type="entry name" value="AsnC-type_HTH_dom"/>
</dbReference>
<dbReference type="PRINTS" id="PR00033">
    <property type="entry name" value="HTHASNC"/>
</dbReference>
<dbReference type="PANTHER" id="PTHR30154">
    <property type="entry name" value="LEUCINE-RESPONSIVE REGULATORY PROTEIN"/>
    <property type="match status" value="1"/>
</dbReference>
<evidence type="ECO:0000313" key="5">
    <source>
        <dbReference type="EMBL" id="RLE53237.1"/>
    </source>
</evidence>
<accession>A0A497F1B1</accession>
<organism evidence="5 6">
    <name type="scientific">Thermoproteota archaeon</name>
    <dbReference type="NCBI Taxonomy" id="2056631"/>
    <lineage>
        <taxon>Archaea</taxon>
        <taxon>Thermoproteota</taxon>
    </lineage>
</organism>
<evidence type="ECO:0000256" key="1">
    <source>
        <dbReference type="ARBA" id="ARBA00023015"/>
    </source>
</evidence>
<name>A0A497F1B1_9CREN</name>
<dbReference type="GO" id="GO:0043565">
    <property type="term" value="F:sequence-specific DNA binding"/>
    <property type="evidence" value="ECO:0007669"/>
    <property type="project" value="InterPro"/>
</dbReference>
<evidence type="ECO:0000256" key="2">
    <source>
        <dbReference type="ARBA" id="ARBA00023125"/>
    </source>
</evidence>
<dbReference type="InterPro" id="IPR036390">
    <property type="entry name" value="WH_DNA-bd_sf"/>
</dbReference>
<dbReference type="InterPro" id="IPR019888">
    <property type="entry name" value="Tscrpt_reg_AsnC-like"/>
</dbReference>
<dbReference type="AlphaFoldDB" id="A0A497F1B1"/>
<dbReference type="InterPro" id="IPR019887">
    <property type="entry name" value="Tscrpt_reg_AsnC/Lrp_C"/>
</dbReference>
<dbReference type="PANTHER" id="PTHR30154:SF34">
    <property type="entry name" value="TRANSCRIPTIONAL REGULATOR AZLB"/>
    <property type="match status" value="1"/>
</dbReference>
<dbReference type="GO" id="GO:0005829">
    <property type="term" value="C:cytosol"/>
    <property type="evidence" value="ECO:0007669"/>
    <property type="project" value="TreeGrafter"/>
</dbReference>
<reference evidence="5 6" key="1">
    <citation type="submission" date="2018-06" db="EMBL/GenBank/DDBJ databases">
        <title>Extensive metabolic versatility and redundancy in microbially diverse, dynamic hydrothermal sediments.</title>
        <authorList>
            <person name="Dombrowski N."/>
            <person name="Teske A."/>
            <person name="Baker B.J."/>
        </authorList>
    </citation>
    <scope>NUCLEOTIDE SEQUENCE [LARGE SCALE GENOMIC DNA]</scope>
    <source>
        <strain evidence="5">B34_G17</strain>
    </source>
</reference>
<dbReference type="PROSITE" id="PS50956">
    <property type="entry name" value="HTH_ASNC_2"/>
    <property type="match status" value="1"/>
</dbReference>
<dbReference type="CDD" id="cd00090">
    <property type="entry name" value="HTH_ARSR"/>
    <property type="match status" value="1"/>
</dbReference>
<dbReference type="InterPro" id="IPR011008">
    <property type="entry name" value="Dimeric_a/b-barrel"/>
</dbReference>
<dbReference type="EMBL" id="QMQX01000017">
    <property type="protein sequence ID" value="RLE53237.1"/>
    <property type="molecule type" value="Genomic_DNA"/>
</dbReference>
<dbReference type="Pfam" id="PF13404">
    <property type="entry name" value="HTH_AsnC-type"/>
    <property type="match status" value="1"/>
</dbReference>
<dbReference type="Gene3D" id="1.10.10.10">
    <property type="entry name" value="Winged helix-like DNA-binding domain superfamily/Winged helix DNA-binding domain"/>
    <property type="match status" value="1"/>
</dbReference>
<comment type="caution">
    <text evidence="5">The sequence shown here is derived from an EMBL/GenBank/DDBJ whole genome shotgun (WGS) entry which is preliminary data.</text>
</comment>
<evidence type="ECO:0000256" key="3">
    <source>
        <dbReference type="ARBA" id="ARBA00023163"/>
    </source>
</evidence>
<keyword evidence="3" id="KW-0804">Transcription</keyword>
<dbReference type="Pfam" id="PF01037">
    <property type="entry name" value="AsnC_trans_reg"/>
    <property type="match status" value="1"/>
</dbReference>
<proteinExistence type="predicted"/>
<dbReference type="InterPro" id="IPR036388">
    <property type="entry name" value="WH-like_DNA-bd_sf"/>
</dbReference>